<reference evidence="2 3" key="1">
    <citation type="submission" date="2015-12" db="EMBL/GenBank/DDBJ databases">
        <title>The genome of Folsomia candida.</title>
        <authorList>
            <person name="Faddeeva A."/>
            <person name="Derks M.F."/>
            <person name="Anvar Y."/>
            <person name="Smit S."/>
            <person name="Van Straalen N."/>
            <person name="Roelofs D."/>
        </authorList>
    </citation>
    <scope>NUCLEOTIDE SEQUENCE [LARGE SCALE GENOMIC DNA]</scope>
    <source>
        <strain evidence="2 3">VU population</strain>
        <tissue evidence="2">Whole body</tissue>
    </source>
</reference>
<dbReference type="AlphaFoldDB" id="A0A226DBR9"/>
<evidence type="ECO:0000313" key="2">
    <source>
        <dbReference type="EMBL" id="OXA42995.1"/>
    </source>
</evidence>
<protein>
    <submittedName>
        <fullName evidence="2">Uncharacterized protein</fullName>
    </submittedName>
</protein>
<organism evidence="2 3">
    <name type="scientific">Folsomia candida</name>
    <name type="common">Springtail</name>
    <dbReference type="NCBI Taxonomy" id="158441"/>
    <lineage>
        <taxon>Eukaryota</taxon>
        <taxon>Metazoa</taxon>
        <taxon>Ecdysozoa</taxon>
        <taxon>Arthropoda</taxon>
        <taxon>Hexapoda</taxon>
        <taxon>Collembola</taxon>
        <taxon>Entomobryomorpha</taxon>
        <taxon>Isotomoidea</taxon>
        <taxon>Isotomidae</taxon>
        <taxon>Proisotominae</taxon>
        <taxon>Folsomia</taxon>
    </lineage>
</organism>
<feature type="region of interest" description="Disordered" evidence="1">
    <location>
        <begin position="81"/>
        <end position="107"/>
    </location>
</feature>
<gene>
    <name evidence="2" type="ORF">Fcan01_22371</name>
</gene>
<dbReference type="EMBL" id="LNIX01000024">
    <property type="protein sequence ID" value="OXA42995.1"/>
    <property type="molecule type" value="Genomic_DNA"/>
</dbReference>
<name>A0A226DBR9_FOLCA</name>
<proteinExistence type="predicted"/>
<evidence type="ECO:0000313" key="3">
    <source>
        <dbReference type="Proteomes" id="UP000198287"/>
    </source>
</evidence>
<feature type="compositionally biased region" description="Polar residues" evidence="1">
    <location>
        <begin position="23"/>
        <end position="42"/>
    </location>
</feature>
<feature type="compositionally biased region" description="Low complexity" evidence="1">
    <location>
        <begin position="195"/>
        <end position="212"/>
    </location>
</feature>
<sequence>MSRKGFWSSTPLPQHETPWAWGSPSSTPSTIYGDNKVTNFVPSSSSSSSECRREQRTLEVTTLKVTPPVSSSFAHVTAPEFKNVNTSRRRGNRPREEPAPVENLFDKYDNDPSFTGGVIKCHEFVQQHFGKTYSRQIVIANEQKRGEIRARFFGDGQPASDRNRVVLAPFSYMTPPRIRQHSPGNPFAFLTPPGSGQNSSPAPSTSSGRSFL</sequence>
<dbReference type="Proteomes" id="UP000198287">
    <property type="component" value="Unassembled WGS sequence"/>
</dbReference>
<feature type="region of interest" description="Disordered" evidence="1">
    <location>
        <begin position="176"/>
        <end position="212"/>
    </location>
</feature>
<accession>A0A226DBR9</accession>
<feature type="region of interest" description="Disordered" evidence="1">
    <location>
        <begin position="1"/>
        <end position="55"/>
    </location>
</feature>
<evidence type="ECO:0000256" key="1">
    <source>
        <dbReference type="SAM" id="MobiDB-lite"/>
    </source>
</evidence>
<feature type="compositionally biased region" description="Basic and acidic residues" evidence="1">
    <location>
        <begin position="93"/>
        <end position="107"/>
    </location>
</feature>
<comment type="caution">
    <text evidence="2">The sequence shown here is derived from an EMBL/GenBank/DDBJ whole genome shotgun (WGS) entry which is preliminary data.</text>
</comment>
<keyword evidence="3" id="KW-1185">Reference proteome</keyword>